<dbReference type="InterPro" id="IPR006619">
    <property type="entry name" value="PGRP_domain_met/bac"/>
</dbReference>
<dbReference type="PANTHER" id="PTHR11022:SF41">
    <property type="entry name" value="PEPTIDOGLYCAN-RECOGNITION PROTEIN LC-RELATED"/>
    <property type="match status" value="1"/>
</dbReference>
<dbReference type="InterPro" id="IPR015510">
    <property type="entry name" value="PGRP"/>
</dbReference>
<sequence length="268" mass="30228">MPLDRRHVLSLGFSVGIAGAAVPLLGAARAGAARGPIRPRIHQRLEWGAREPQETATILRRAPAYIVIHHTATSNTMDDSLEHAYRLSRAIQKHHMRRNRWDDIGEQFTISRGGHIMEGRNRTLLAVSRGMHAVGAHTADHNRTTLGIENEGTYARTSPPLPLLGSLVKLTAWLCAIYDLDPYESIVGHRDLNNTRCPGDYLYDLLPELRERVWHRMVGRRFDPLIWELEQATLPRRGVMFAERPDRVFDHGPAIGFSETLTEIGRHG</sequence>
<dbReference type="Gene3D" id="3.40.80.10">
    <property type="entry name" value="Peptidoglycan recognition protein-like"/>
    <property type="match status" value="1"/>
</dbReference>
<feature type="domain" description="Peptidoglycan recognition protein family" evidence="3">
    <location>
        <begin position="39"/>
        <end position="193"/>
    </location>
</feature>
<dbReference type="GO" id="GO:0008270">
    <property type="term" value="F:zinc ion binding"/>
    <property type="evidence" value="ECO:0007669"/>
    <property type="project" value="InterPro"/>
</dbReference>
<keyword evidence="5" id="KW-1185">Reference proteome</keyword>
<proteinExistence type="inferred from homology"/>
<dbReference type="GO" id="GO:0008745">
    <property type="term" value="F:N-acetylmuramoyl-L-alanine amidase activity"/>
    <property type="evidence" value="ECO:0007669"/>
    <property type="project" value="InterPro"/>
</dbReference>
<dbReference type="CDD" id="cd06583">
    <property type="entry name" value="PGRP"/>
    <property type="match status" value="1"/>
</dbReference>
<evidence type="ECO:0000259" key="2">
    <source>
        <dbReference type="SMART" id="SM00644"/>
    </source>
</evidence>
<dbReference type="InterPro" id="IPR002502">
    <property type="entry name" value="Amidase_domain"/>
</dbReference>
<evidence type="ECO:0000313" key="5">
    <source>
        <dbReference type="Proteomes" id="UP000479526"/>
    </source>
</evidence>
<accession>A0A7C9J720</accession>
<dbReference type="SUPFAM" id="SSF55846">
    <property type="entry name" value="N-acetylmuramoyl-L-alanine amidase-like"/>
    <property type="match status" value="1"/>
</dbReference>
<dbReference type="SMART" id="SM00701">
    <property type="entry name" value="PGRP"/>
    <property type="match status" value="1"/>
</dbReference>
<dbReference type="PROSITE" id="PS51318">
    <property type="entry name" value="TAT"/>
    <property type="match status" value="1"/>
</dbReference>
<comment type="similarity">
    <text evidence="1">Belongs to the N-acetylmuramoyl-L-alanine amidase 2 family.</text>
</comment>
<comment type="caution">
    <text evidence="4">The sequence shown here is derived from an EMBL/GenBank/DDBJ whole genome shotgun (WGS) entry which is preliminary data.</text>
</comment>
<evidence type="ECO:0000256" key="1">
    <source>
        <dbReference type="ARBA" id="ARBA00007553"/>
    </source>
</evidence>
<dbReference type="Pfam" id="PF01510">
    <property type="entry name" value="Amidase_2"/>
    <property type="match status" value="1"/>
</dbReference>
<dbReference type="AlphaFoldDB" id="A0A7C9J720"/>
<reference evidence="4 5" key="1">
    <citation type="submission" date="2020-01" db="EMBL/GenBank/DDBJ databases">
        <title>Herbidospora sp. NEAU-GS84 nov., a novel actinomycete isolated from soil.</title>
        <authorList>
            <person name="Han L."/>
        </authorList>
    </citation>
    <scope>NUCLEOTIDE SEQUENCE [LARGE SCALE GENOMIC DNA]</scope>
    <source>
        <strain evidence="4 5">NEAU-GS84</strain>
    </source>
</reference>
<dbReference type="RefSeq" id="WP_161483183.1">
    <property type="nucleotide sequence ID" value="NZ_WXEW01000010.1"/>
</dbReference>
<gene>
    <name evidence="4" type="ORF">GT755_31390</name>
</gene>
<dbReference type="PANTHER" id="PTHR11022">
    <property type="entry name" value="PEPTIDOGLYCAN RECOGNITION PROTEIN"/>
    <property type="match status" value="1"/>
</dbReference>
<feature type="domain" description="N-acetylmuramoyl-L-alanine amidase" evidence="2">
    <location>
        <begin position="54"/>
        <end position="199"/>
    </location>
</feature>
<dbReference type="GO" id="GO:0009253">
    <property type="term" value="P:peptidoglycan catabolic process"/>
    <property type="evidence" value="ECO:0007669"/>
    <property type="project" value="InterPro"/>
</dbReference>
<dbReference type="InterPro" id="IPR036505">
    <property type="entry name" value="Amidase/PGRP_sf"/>
</dbReference>
<protein>
    <submittedName>
        <fullName evidence="4">N-acetylmuramoyl-L-alanine amidase</fullName>
    </submittedName>
</protein>
<organism evidence="4 5">
    <name type="scientific">Herbidospora solisilvae</name>
    <dbReference type="NCBI Taxonomy" id="2696284"/>
    <lineage>
        <taxon>Bacteria</taxon>
        <taxon>Bacillati</taxon>
        <taxon>Actinomycetota</taxon>
        <taxon>Actinomycetes</taxon>
        <taxon>Streptosporangiales</taxon>
        <taxon>Streptosporangiaceae</taxon>
        <taxon>Herbidospora</taxon>
    </lineage>
</organism>
<dbReference type="EMBL" id="WXEW01000010">
    <property type="protein sequence ID" value="NAS26165.1"/>
    <property type="molecule type" value="Genomic_DNA"/>
</dbReference>
<evidence type="ECO:0000259" key="3">
    <source>
        <dbReference type="SMART" id="SM00701"/>
    </source>
</evidence>
<dbReference type="Proteomes" id="UP000479526">
    <property type="component" value="Unassembled WGS sequence"/>
</dbReference>
<name>A0A7C9J720_9ACTN</name>
<dbReference type="SMART" id="SM00644">
    <property type="entry name" value="Ami_2"/>
    <property type="match status" value="1"/>
</dbReference>
<evidence type="ECO:0000313" key="4">
    <source>
        <dbReference type="EMBL" id="NAS26165.1"/>
    </source>
</evidence>
<dbReference type="InterPro" id="IPR006311">
    <property type="entry name" value="TAT_signal"/>
</dbReference>